<organism evidence="2 3">
    <name type="scientific">Vavraia culicis (isolate floridensis)</name>
    <name type="common">Microsporidian parasite</name>
    <dbReference type="NCBI Taxonomy" id="948595"/>
    <lineage>
        <taxon>Eukaryota</taxon>
        <taxon>Fungi</taxon>
        <taxon>Fungi incertae sedis</taxon>
        <taxon>Microsporidia</taxon>
        <taxon>Pleistophoridae</taxon>
        <taxon>Vavraia</taxon>
    </lineage>
</organism>
<dbReference type="InterPro" id="IPR016435">
    <property type="entry name" value="DPH1/DPH2"/>
</dbReference>
<protein>
    <submittedName>
        <fullName evidence="2">Diphthamide biosynthesis enzyme Dph1/Dph2 domain-containing protein</fullName>
    </submittedName>
</protein>
<dbReference type="STRING" id="948595.L2GYA7"/>
<evidence type="ECO:0000313" key="2">
    <source>
        <dbReference type="EMBL" id="ELA48075.1"/>
    </source>
</evidence>
<dbReference type="GO" id="GO:0017183">
    <property type="term" value="P:protein histidyl modification to diphthamide"/>
    <property type="evidence" value="ECO:0007669"/>
    <property type="project" value="InterPro"/>
</dbReference>
<dbReference type="GO" id="GO:0090560">
    <property type="term" value="F:2-(3-amino-3-carboxypropyl)histidine synthase activity"/>
    <property type="evidence" value="ECO:0007669"/>
    <property type="project" value="InterPro"/>
</dbReference>
<sequence length="454" mass="51009">MPTGTHNGVTVTTHSTPAQTITSIKFNNTFSLSTICDIKPLTNQQIYIIPEYGNESVARVVYNGLRAYKPIILCSTRFACGLKYVKSGMYVVLCEMCELHDFECYAVLDDKCERVVVVDVEKGRAIVDSTNENVVKYYQMRYGTVEVRKTGGVMMNDEECAQRLSADNAALCGVTAGDREQNMENIVNGPVASALKDAVERKDGAMDEKSKFGSGANRTDVTAKHSSDCQPIGEEGLVKHTGNDHEPCGCTPGTGQTRTKSTTVTPHNTERAHSFTTEFDRVKFLVSRLSRVEKVKHLNIFGIYFTNFKLEQFAYKIKEYLVSRGKKVYMYYLRDISYERLTCMDGIECVVIVDCRYHTRFDINIGMPIVVPFELNLAFDGERWDGAYDVNTFNDAGADGNECTDMIACDYYSTGELIKRNEDQCVNFYVEQFDDRIHDGLDGIAGSYKQMGER</sequence>
<evidence type="ECO:0000256" key="1">
    <source>
        <dbReference type="SAM" id="MobiDB-lite"/>
    </source>
</evidence>
<dbReference type="NCBIfam" id="TIGR00322">
    <property type="entry name" value="diphth2_R"/>
    <property type="match status" value="1"/>
</dbReference>
<dbReference type="Proteomes" id="UP000011081">
    <property type="component" value="Unassembled WGS sequence"/>
</dbReference>
<gene>
    <name evidence="2" type="ORF">VCUG_00498</name>
</gene>
<dbReference type="RefSeq" id="XP_008073518.1">
    <property type="nucleotide sequence ID" value="XM_008075327.1"/>
</dbReference>
<proteinExistence type="predicted"/>
<dbReference type="OMA" id="CEMCELH"/>
<keyword evidence="3" id="KW-1185">Reference proteome</keyword>
<feature type="region of interest" description="Disordered" evidence="1">
    <location>
        <begin position="205"/>
        <end position="230"/>
    </location>
</feature>
<dbReference type="InterPro" id="IPR042265">
    <property type="entry name" value="DPH1/DPH2_3"/>
</dbReference>
<dbReference type="Gene3D" id="3.40.50.11860">
    <property type="entry name" value="Diphthamide synthesis DPH1/DPH2 domain 3"/>
    <property type="match status" value="1"/>
</dbReference>
<dbReference type="OrthoDB" id="2193766at2759"/>
<name>L2GYA7_VAVCU</name>
<dbReference type="HOGENOM" id="CLU_602970_0_0_1"/>
<reference evidence="3" key="1">
    <citation type="submission" date="2011-03" db="EMBL/GenBank/DDBJ databases">
        <title>The genome sequence of Vavraia culicis strain floridensis.</title>
        <authorList>
            <consortium name="The Broad Institute Genome Sequencing Platform"/>
            <person name="Cuomo C."/>
            <person name="Becnel J."/>
            <person name="Sanscrainte N."/>
            <person name="Young S.K."/>
            <person name="Zeng Q."/>
            <person name="Gargeya S."/>
            <person name="Fitzgerald M."/>
            <person name="Haas B."/>
            <person name="Abouelleil A."/>
            <person name="Alvarado L."/>
            <person name="Arachchi H.M."/>
            <person name="Berlin A."/>
            <person name="Chapman S.B."/>
            <person name="Gearin G."/>
            <person name="Goldberg J."/>
            <person name="Griggs A."/>
            <person name="Gujja S."/>
            <person name="Hansen M."/>
            <person name="Heiman D."/>
            <person name="Howarth C."/>
            <person name="Larimer J."/>
            <person name="Lui A."/>
            <person name="MacDonald P.J.P."/>
            <person name="McCowen C."/>
            <person name="Montmayeur A."/>
            <person name="Murphy C."/>
            <person name="Neiman D."/>
            <person name="Pearson M."/>
            <person name="Priest M."/>
            <person name="Roberts A."/>
            <person name="Saif S."/>
            <person name="Shea T."/>
            <person name="Sisk P."/>
            <person name="Stolte C."/>
            <person name="Sykes S."/>
            <person name="Wortman J."/>
            <person name="Nusbaum C."/>
            <person name="Birren B."/>
        </authorList>
    </citation>
    <scope>NUCLEOTIDE SEQUENCE [LARGE SCALE GENOMIC DNA]</scope>
    <source>
        <strain evidence="3">floridensis</strain>
    </source>
</reference>
<evidence type="ECO:0000313" key="3">
    <source>
        <dbReference type="Proteomes" id="UP000011081"/>
    </source>
</evidence>
<dbReference type="Pfam" id="PF01866">
    <property type="entry name" value="Diphthamide_syn"/>
    <property type="match status" value="1"/>
</dbReference>
<dbReference type="InParanoid" id="L2GYA7"/>
<dbReference type="GeneID" id="19878385"/>
<dbReference type="EMBL" id="GL877408">
    <property type="protein sequence ID" value="ELA48075.1"/>
    <property type="molecule type" value="Genomic_DNA"/>
</dbReference>
<dbReference type="VEuPathDB" id="MicrosporidiaDB:VCUG_00498"/>
<accession>L2GYA7</accession>
<dbReference type="AlphaFoldDB" id="L2GYA7"/>